<evidence type="ECO:0000256" key="11">
    <source>
        <dbReference type="ARBA" id="ARBA00048366"/>
    </source>
</evidence>
<dbReference type="EC" id="2.7.7.87" evidence="3"/>
<evidence type="ECO:0000256" key="9">
    <source>
        <dbReference type="ARBA" id="ARBA00022840"/>
    </source>
</evidence>
<evidence type="ECO:0000313" key="14">
    <source>
        <dbReference type="Proteomes" id="UP000191055"/>
    </source>
</evidence>
<dbReference type="GO" id="GO:0003725">
    <property type="term" value="F:double-stranded RNA binding"/>
    <property type="evidence" value="ECO:0007669"/>
    <property type="project" value="InterPro"/>
</dbReference>
<keyword evidence="9" id="KW-0067">ATP-binding</keyword>
<dbReference type="GO" id="GO:0006450">
    <property type="term" value="P:regulation of translational fidelity"/>
    <property type="evidence" value="ECO:0007669"/>
    <property type="project" value="TreeGrafter"/>
</dbReference>
<dbReference type="GO" id="GO:0005524">
    <property type="term" value="F:ATP binding"/>
    <property type="evidence" value="ECO:0007669"/>
    <property type="project" value="UniProtKB-KW"/>
</dbReference>
<dbReference type="InterPro" id="IPR006070">
    <property type="entry name" value="Sua5-like_dom"/>
</dbReference>
<evidence type="ECO:0000256" key="1">
    <source>
        <dbReference type="ARBA" id="ARBA00004496"/>
    </source>
</evidence>
<dbReference type="PROSITE" id="PS51163">
    <property type="entry name" value="YRDC"/>
    <property type="match status" value="1"/>
</dbReference>
<accession>A0A1T5EH37</accession>
<keyword evidence="7" id="KW-0548">Nucleotidyltransferase</keyword>
<dbReference type="SUPFAM" id="SSF55821">
    <property type="entry name" value="YrdC/RibB"/>
    <property type="match status" value="1"/>
</dbReference>
<evidence type="ECO:0000256" key="7">
    <source>
        <dbReference type="ARBA" id="ARBA00022695"/>
    </source>
</evidence>
<evidence type="ECO:0000256" key="4">
    <source>
        <dbReference type="ARBA" id="ARBA00022490"/>
    </source>
</evidence>
<dbReference type="AlphaFoldDB" id="A0A1T5EH37"/>
<keyword evidence="4" id="KW-0963">Cytoplasm</keyword>
<dbReference type="STRING" id="889453.SAMN03080601_01343"/>
<comment type="similarity">
    <text evidence="2">Belongs to the SUA5 family.</text>
</comment>
<evidence type="ECO:0000256" key="2">
    <source>
        <dbReference type="ARBA" id="ARBA00007663"/>
    </source>
</evidence>
<dbReference type="GO" id="GO:0000049">
    <property type="term" value="F:tRNA binding"/>
    <property type="evidence" value="ECO:0007669"/>
    <property type="project" value="TreeGrafter"/>
</dbReference>
<dbReference type="PANTHER" id="PTHR17490">
    <property type="entry name" value="SUA5"/>
    <property type="match status" value="1"/>
</dbReference>
<dbReference type="InterPro" id="IPR050156">
    <property type="entry name" value="TC-AMP_synthase_SUA5"/>
</dbReference>
<name>A0A1T5EH37_9BACT</name>
<protein>
    <recommendedName>
        <fullName evidence="10">L-threonylcarbamoyladenylate synthase</fullName>
        <ecNumber evidence="3">2.7.7.87</ecNumber>
    </recommendedName>
    <alternativeName>
        <fullName evidence="10">L-threonylcarbamoyladenylate synthase</fullName>
    </alternativeName>
</protein>
<keyword evidence="8" id="KW-0547">Nucleotide-binding</keyword>
<keyword evidence="5" id="KW-0808">Transferase</keyword>
<dbReference type="InterPro" id="IPR017945">
    <property type="entry name" value="DHBP_synth_RibB-like_a/b_dom"/>
</dbReference>
<organism evidence="13 14">
    <name type="scientific">Alkalitalea saponilacus</name>
    <dbReference type="NCBI Taxonomy" id="889453"/>
    <lineage>
        <taxon>Bacteria</taxon>
        <taxon>Pseudomonadati</taxon>
        <taxon>Bacteroidota</taxon>
        <taxon>Bacteroidia</taxon>
        <taxon>Marinilabiliales</taxon>
        <taxon>Marinilabiliaceae</taxon>
        <taxon>Alkalitalea</taxon>
    </lineage>
</organism>
<dbReference type="Proteomes" id="UP000191055">
    <property type="component" value="Unassembled WGS sequence"/>
</dbReference>
<evidence type="ECO:0000256" key="10">
    <source>
        <dbReference type="ARBA" id="ARBA00029774"/>
    </source>
</evidence>
<gene>
    <name evidence="13" type="ORF">SAMN03080601_01343</name>
</gene>
<sequence>MESLFNFSTKMLESERYNNEDLKQALAILKQGGIILYPTDTVWGIGCDATNDEAVNRIIHLKQRAPEKGMISLIDQPGLLNLYLEKIPDMAYDLWEVSDKPLTLILTGGKNLAKGVITNDGSMAVRITEELFSKTLCQRLRRPLVSTSANISGEPTPRDYTQIDDQIIKGVDYVVEYRRNDVIPATPSGIIKLGINYEIEVIRK</sequence>
<comment type="subcellular location">
    <subcellularLocation>
        <location evidence="1">Cytoplasm</location>
    </subcellularLocation>
</comment>
<evidence type="ECO:0000313" key="13">
    <source>
        <dbReference type="EMBL" id="SKB83304.1"/>
    </source>
</evidence>
<dbReference type="NCBIfam" id="TIGR00057">
    <property type="entry name" value="L-threonylcarbamoyladenylate synthase"/>
    <property type="match status" value="1"/>
</dbReference>
<dbReference type="GO" id="GO:0005737">
    <property type="term" value="C:cytoplasm"/>
    <property type="evidence" value="ECO:0007669"/>
    <property type="project" value="UniProtKB-SubCell"/>
</dbReference>
<comment type="catalytic activity">
    <reaction evidence="11">
        <text>L-threonine + hydrogencarbonate + ATP = L-threonylcarbamoyladenylate + diphosphate + H2O</text>
        <dbReference type="Rhea" id="RHEA:36407"/>
        <dbReference type="ChEBI" id="CHEBI:15377"/>
        <dbReference type="ChEBI" id="CHEBI:17544"/>
        <dbReference type="ChEBI" id="CHEBI:30616"/>
        <dbReference type="ChEBI" id="CHEBI:33019"/>
        <dbReference type="ChEBI" id="CHEBI:57926"/>
        <dbReference type="ChEBI" id="CHEBI:73682"/>
        <dbReference type="EC" id="2.7.7.87"/>
    </reaction>
</comment>
<evidence type="ECO:0000256" key="6">
    <source>
        <dbReference type="ARBA" id="ARBA00022694"/>
    </source>
</evidence>
<proteinExistence type="inferred from homology"/>
<evidence type="ECO:0000259" key="12">
    <source>
        <dbReference type="PROSITE" id="PS51163"/>
    </source>
</evidence>
<dbReference type="Pfam" id="PF01300">
    <property type="entry name" value="Sua5_yciO_yrdC"/>
    <property type="match status" value="1"/>
</dbReference>
<keyword evidence="6" id="KW-0819">tRNA processing</keyword>
<evidence type="ECO:0000256" key="5">
    <source>
        <dbReference type="ARBA" id="ARBA00022679"/>
    </source>
</evidence>
<evidence type="ECO:0000256" key="8">
    <source>
        <dbReference type="ARBA" id="ARBA00022741"/>
    </source>
</evidence>
<dbReference type="GO" id="GO:0061710">
    <property type="term" value="F:L-threonylcarbamoyladenylate synthase"/>
    <property type="evidence" value="ECO:0007669"/>
    <property type="project" value="UniProtKB-EC"/>
</dbReference>
<keyword evidence="14" id="KW-1185">Reference proteome</keyword>
<dbReference type="EMBL" id="FUYV01000005">
    <property type="protein sequence ID" value="SKB83304.1"/>
    <property type="molecule type" value="Genomic_DNA"/>
</dbReference>
<evidence type="ECO:0000256" key="3">
    <source>
        <dbReference type="ARBA" id="ARBA00012584"/>
    </source>
</evidence>
<reference evidence="13 14" key="1">
    <citation type="submission" date="2017-02" db="EMBL/GenBank/DDBJ databases">
        <authorList>
            <person name="Peterson S.W."/>
        </authorList>
    </citation>
    <scope>NUCLEOTIDE SEQUENCE [LARGE SCALE GENOMIC DNA]</scope>
    <source>
        <strain evidence="13 14">DSM 24412</strain>
    </source>
</reference>
<feature type="domain" description="YrdC-like" evidence="12">
    <location>
        <begin position="19"/>
        <end position="204"/>
    </location>
</feature>
<dbReference type="Gene3D" id="3.90.870.10">
    <property type="entry name" value="DHBP synthase"/>
    <property type="match status" value="1"/>
</dbReference>
<dbReference type="GO" id="GO:0008033">
    <property type="term" value="P:tRNA processing"/>
    <property type="evidence" value="ECO:0007669"/>
    <property type="project" value="UniProtKB-KW"/>
</dbReference>
<dbReference type="PANTHER" id="PTHR17490:SF16">
    <property type="entry name" value="THREONYLCARBAMOYL-AMP SYNTHASE"/>
    <property type="match status" value="1"/>
</dbReference>